<dbReference type="InterPro" id="IPR014340">
    <property type="entry name" value="LptA"/>
</dbReference>
<dbReference type="RefSeq" id="WP_092346516.1">
    <property type="nucleotide sequence ID" value="NZ_FNQN01000004.1"/>
</dbReference>
<keyword evidence="3" id="KW-0574">Periplasm</keyword>
<gene>
    <name evidence="5" type="ORF">SAMN05660420_01612</name>
</gene>
<dbReference type="EMBL" id="FNQN01000004">
    <property type="protein sequence ID" value="SEA25352.1"/>
    <property type="molecule type" value="Genomic_DNA"/>
</dbReference>
<sequence>MMFRWLLLTLLTIALCDIPLTFAVEAGSEIDRSQPIVITSRQLEVLQQQRQSIFTGEVVAKQGEMTLYAEKLIVVFQQDQDQVERLDAIGGVRVLQLDRVATAEKATFHQMEETLVLVGDAEVTQGNNKVAGDEITVYLKDNRTVIKSLEKSRVKATIIPEKGQE</sequence>
<feature type="domain" description="Organic solvent tolerance-like N-terminal" evidence="4">
    <location>
        <begin position="38"/>
        <end position="142"/>
    </location>
</feature>
<dbReference type="Proteomes" id="UP000199409">
    <property type="component" value="Unassembled WGS sequence"/>
</dbReference>
<protein>
    <submittedName>
        <fullName evidence="5">Lipopolysaccharide export system protein LptA</fullName>
    </submittedName>
</protein>
<dbReference type="OrthoDB" id="9782597at2"/>
<dbReference type="GO" id="GO:0030288">
    <property type="term" value="C:outer membrane-bounded periplasmic space"/>
    <property type="evidence" value="ECO:0007669"/>
    <property type="project" value="TreeGrafter"/>
</dbReference>
<dbReference type="Gene3D" id="2.60.450.10">
    <property type="entry name" value="Lipopolysaccharide (LPS) transport protein A like domain"/>
    <property type="match status" value="1"/>
</dbReference>
<reference evidence="5 6" key="1">
    <citation type="submission" date="2016-10" db="EMBL/GenBank/DDBJ databases">
        <authorList>
            <person name="de Groot N.N."/>
        </authorList>
    </citation>
    <scope>NUCLEOTIDE SEQUENCE [LARGE SCALE GENOMIC DNA]</scope>
    <source>
        <strain evidence="5 6">DSM 7343</strain>
    </source>
</reference>
<dbReference type="AlphaFoldDB" id="A0A1H3ZQ19"/>
<dbReference type="InterPro" id="IPR005653">
    <property type="entry name" value="OstA-like_N"/>
</dbReference>
<evidence type="ECO:0000259" key="4">
    <source>
        <dbReference type="Pfam" id="PF03968"/>
    </source>
</evidence>
<accession>A0A1H3ZQ19</accession>
<evidence type="ECO:0000313" key="6">
    <source>
        <dbReference type="Proteomes" id="UP000199409"/>
    </source>
</evidence>
<keyword evidence="2" id="KW-0732">Signal</keyword>
<dbReference type="GO" id="GO:0015920">
    <property type="term" value="P:lipopolysaccharide transport"/>
    <property type="evidence" value="ECO:0007669"/>
    <property type="project" value="InterPro"/>
</dbReference>
<organism evidence="5 6">
    <name type="scientific">Desulfuromusa kysingii</name>
    <dbReference type="NCBI Taxonomy" id="37625"/>
    <lineage>
        <taxon>Bacteria</taxon>
        <taxon>Pseudomonadati</taxon>
        <taxon>Thermodesulfobacteriota</taxon>
        <taxon>Desulfuromonadia</taxon>
        <taxon>Desulfuromonadales</taxon>
        <taxon>Geopsychrobacteraceae</taxon>
        <taxon>Desulfuromusa</taxon>
    </lineage>
</organism>
<proteinExistence type="predicted"/>
<evidence type="ECO:0000256" key="2">
    <source>
        <dbReference type="ARBA" id="ARBA00022729"/>
    </source>
</evidence>
<keyword evidence="1" id="KW-0813">Transport</keyword>
<evidence type="ECO:0000256" key="1">
    <source>
        <dbReference type="ARBA" id="ARBA00022448"/>
    </source>
</evidence>
<dbReference type="InterPro" id="IPR052037">
    <property type="entry name" value="LPS_export_LptA"/>
</dbReference>
<dbReference type="GO" id="GO:0017089">
    <property type="term" value="F:glycolipid transfer activity"/>
    <property type="evidence" value="ECO:0007669"/>
    <property type="project" value="TreeGrafter"/>
</dbReference>
<dbReference type="GO" id="GO:0009279">
    <property type="term" value="C:cell outer membrane"/>
    <property type="evidence" value="ECO:0007669"/>
    <property type="project" value="TreeGrafter"/>
</dbReference>
<evidence type="ECO:0000313" key="5">
    <source>
        <dbReference type="EMBL" id="SEA25352.1"/>
    </source>
</evidence>
<dbReference type="PANTHER" id="PTHR36504:SF1">
    <property type="entry name" value="LIPOPOLYSACCHARIDE EXPORT SYSTEM PROTEIN LPTA"/>
    <property type="match status" value="1"/>
</dbReference>
<dbReference type="GO" id="GO:0001530">
    <property type="term" value="F:lipopolysaccharide binding"/>
    <property type="evidence" value="ECO:0007669"/>
    <property type="project" value="InterPro"/>
</dbReference>
<keyword evidence="6" id="KW-1185">Reference proteome</keyword>
<evidence type="ECO:0000256" key="3">
    <source>
        <dbReference type="ARBA" id="ARBA00022764"/>
    </source>
</evidence>
<dbReference type="STRING" id="37625.SAMN05660420_01612"/>
<dbReference type="NCBIfam" id="TIGR03002">
    <property type="entry name" value="outer_YhbN_LptA"/>
    <property type="match status" value="1"/>
</dbReference>
<dbReference type="PANTHER" id="PTHR36504">
    <property type="entry name" value="LIPOPOLYSACCHARIDE EXPORT SYSTEM PROTEIN LPTA"/>
    <property type="match status" value="1"/>
</dbReference>
<dbReference type="Pfam" id="PF03968">
    <property type="entry name" value="LptD_N"/>
    <property type="match status" value="1"/>
</dbReference>
<name>A0A1H3ZQ19_9BACT</name>